<sequence>MMKRLIKLVWLLAILPSITVATEFIKTDGKPVAIDLQVGKERVIDFGNNIVFKKEEVGPHLSNAFSHQGKLFLTAREAFPIKRMTVRYVESGETIILDVSATSRSVKQGDAIVVGSNKFAEKDEPATTSKQATSFASHQAKPLGPIDLLRFAAQDSYAPSRLKSNDHRFSITKVNTKLDLSELFIGQSYALYDARVIKGWFVKGNYLTVIAVRNRSTIPRQLNLFDLNVDAISASAQHIVLSQRDVAGDSTRIYIITKQPFETALGAAPLIIGG</sequence>
<organism evidence="2 3">
    <name type="scientific">Photobacterium angustum (strain S14 / CCUG 15956)</name>
    <name type="common">Vibrio sp. (strain S14 / CCUG 15956)</name>
    <dbReference type="NCBI Taxonomy" id="314292"/>
    <lineage>
        <taxon>Bacteria</taxon>
        <taxon>Pseudomonadati</taxon>
        <taxon>Pseudomonadota</taxon>
        <taxon>Gammaproteobacteria</taxon>
        <taxon>Vibrionales</taxon>
        <taxon>Vibrionaceae</taxon>
        <taxon>Photobacterium</taxon>
    </lineage>
</organism>
<feature type="chain" id="PRO_5004198420" description="TIGR03749 family integrating conjugative element protein" evidence="1">
    <location>
        <begin position="22"/>
        <end position="274"/>
    </location>
</feature>
<dbReference type="AlphaFoldDB" id="Q1ZJS9"/>
<dbReference type="InterPro" id="IPR021844">
    <property type="entry name" value="Integr_conj_element_PFL4704"/>
</dbReference>
<dbReference type="RefSeq" id="WP_005363282.1">
    <property type="nucleotide sequence ID" value="NZ_AAOJ01000020.1"/>
</dbReference>
<dbReference type="EMBL" id="AAOJ01000020">
    <property type="protein sequence ID" value="EAS62443.1"/>
    <property type="molecule type" value="Genomic_DNA"/>
</dbReference>
<dbReference type="Proteomes" id="UP000001603">
    <property type="component" value="Unassembled WGS sequence"/>
</dbReference>
<comment type="caution">
    <text evidence="2">The sequence shown here is derived from an EMBL/GenBank/DDBJ whole genome shotgun (WGS) entry which is preliminary data.</text>
</comment>
<evidence type="ECO:0008006" key="4">
    <source>
        <dbReference type="Google" id="ProtNLM"/>
    </source>
</evidence>
<accession>Q1ZJS9</accession>
<gene>
    <name evidence="2" type="ORF">VAS14_00201</name>
</gene>
<evidence type="ECO:0000313" key="3">
    <source>
        <dbReference type="Proteomes" id="UP000001603"/>
    </source>
</evidence>
<evidence type="ECO:0000256" key="1">
    <source>
        <dbReference type="SAM" id="SignalP"/>
    </source>
</evidence>
<dbReference type="Pfam" id="PF11920">
    <property type="entry name" value="DUF3438"/>
    <property type="match status" value="1"/>
</dbReference>
<dbReference type="HOGENOM" id="CLU_1015085_0_0_6"/>
<keyword evidence="1" id="KW-0732">Signal</keyword>
<reference evidence="2 3" key="1">
    <citation type="journal article" date="2009" name="Proc. Natl. Acad. Sci. U.S.A.">
        <title>The genomic basis of trophic strategy in marine bacteria.</title>
        <authorList>
            <person name="Lauro F.M."/>
            <person name="McDougald D."/>
            <person name="Thomas T."/>
            <person name="Williams T.J."/>
            <person name="Egan S."/>
            <person name="Rice S."/>
            <person name="DeMaere M.Z."/>
            <person name="Ting L."/>
            <person name="Ertan H."/>
            <person name="Johnson J."/>
            <person name="Ferriera S."/>
            <person name="Lapidus A."/>
            <person name="Anderson I."/>
            <person name="Kyrpides N."/>
            <person name="Munk A.C."/>
            <person name="Detter C."/>
            <person name="Han C.S."/>
            <person name="Brown M.V."/>
            <person name="Robb F.T."/>
            <person name="Kjelleberg S."/>
            <person name="Cavicchioli R."/>
        </authorList>
    </citation>
    <scope>NUCLEOTIDE SEQUENCE [LARGE SCALE GENOMIC DNA]</scope>
    <source>
        <strain evidence="2 3">S14</strain>
    </source>
</reference>
<name>Q1ZJS9_PHOAS</name>
<protein>
    <recommendedName>
        <fullName evidence="4">TIGR03749 family integrating conjugative element protein</fullName>
    </recommendedName>
</protein>
<feature type="signal peptide" evidence="1">
    <location>
        <begin position="1"/>
        <end position="21"/>
    </location>
</feature>
<dbReference type="NCBIfam" id="TIGR03749">
    <property type="entry name" value="conj_TIGR03749"/>
    <property type="match status" value="1"/>
</dbReference>
<evidence type="ECO:0000313" key="2">
    <source>
        <dbReference type="EMBL" id="EAS62443.1"/>
    </source>
</evidence>
<proteinExistence type="predicted"/>
<dbReference type="OrthoDB" id="5829839at2"/>